<proteinExistence type="predicted"/>
<reference evidence="4 5" key="1">
    <citation type="submission" date="2019-03" db="EMBL/GenBank/DDBJ databases">
        <title>Wolbachia endosymbiont of Haematobia irritans wIrr.</title>
        <authorList>
            <person name="Parry R.H."/>
            <person name="Asgari S."/>
        </authorList>
    </citation>
    <scope>NUCLEOTIDE SEQUENCE [LARGE SCALE GENOMIC DNA]</scope>
    <source>
        <strain evidence="5">wIrr</strain>
    </source>
</reference>
<accession>A0A6I6CNX4</accession>
<feature type="region of interest" description="Disordered" evidence="2">
    <location>
        <begin position="311"/>
        <end position="349"/>
    </location>
</feature>
<keyword evidence="3" id="KW-0472">Membrane</keyword>
<gene>
    <name evidence="4" type="ORF">E0495_02265</name>
</gene>
<keyword evidence="3" id="KW-0812">Transmembrane</keyword>
<dbReference type="AlphaFoldDB" id="A0A6I6CNX4"/>
<feature type="transmembrane region" description="Helical" evidence="3">
    <location>
        <begin position="752"/>
        <end position="773"/>
    </location>
</feature>
<evidence type="ECO:0000256" key="1">
    <source>
        <dbReference type="SAM" id="Coils"/>
    </source>
</evidence>
<dbReference type="Proteomes" id="UP000422744">
    <property type="component" value="Chromosome"/>
</dbReference>
<evidence type="ECO:0000313" key="4">
    <source>
        <dbReference type="EMBL" id="QGT16112.1"/>
    </source>
</evidence>
<feature type="coiled-coil region" evidence="1">
    <location>
        <begin position="474"/>
        <end position="571"/>
    </location>
</feature>
<keyword evidence="1" id="KW-0175">Coiled coil</keyword>
<evidence type="ECO:0000256" key="2">
    <source>
        <dbReference type="SAM" id="MobiDB-lite"/>
    </source>
</evidence>
<name>A0A6I6CNX4_WOLPI</name>
<evidence type="ECO:0000313" key="5">
    <source>
        <dbReference type="Proteomes" id="UP000422744"/>
    </source>
</evidence>
<sequence>MLFSRRILVRLIGEVLMTLTKWVLTSPLSSVQQYLLVLGKVMVVNTKSDQQRAEDDLYTVLRFKEKGDFERRIRELLVNDYKKLKKPLSKLLGKLESKIRTDKENNQAARNVYDQIKKSKTNEDKLSNLLNFKKQLKAFLKNQDDCSIVLNAIDSASVIPVIEVNGVHPKDSEIKKLKKAQPLTSNRQDFEEALGYIESQEKVMGITLEEIMEYKQHSVKIFLLNRVHSCKNGHSQLHPDVKEAIAILSNDKLRAFYDEEVKKKTLQPILSYKECEQLYDKINYEKNESHVITEREELGKNVRTVMEVNRFMNESSRKDQKNGTSSTETSTNYRQEQVASSDDRTLYNSDIPSLGRSIESSRSRLFMPFGASVDTSTPIKPANPSNLVTTGENYTSNADLSDELNVSEVTKIVERMELLSNSLKKIQEIVEKLGNTTLSEEVIVHERHFKKFMDFVGEILVDIGTRLPQSDSKSMYLEQKLKVLEQMNESLDEKVQELQKKVDELEEENKGFLDKNDKLKEKLATAKEEKQLLFDEKEKMQEVINGLNENNQRLRQKINGLEDDYEYVLRAEKTKGETKDSCIQVENADIPEGKAELREDYEIKILKLQQEIDAKGTQCKRLLLANSILRRNIERLEVIEECLSIDPSHFCSGENLYNELILTNEQQENPDILIRDEMDSKVVTESVGVNVKQGYSKRTSNLSRVSEQSSAVKSQFSEARAQSRKQIIYAASSFILSGAFAVGISLTTSHLGVSITLAFTALTLLTLGCYCSYKASTTLRNIQLDQTFKMADHEAVFMFPSL</sequence>
<protein>
    <submittedName>
        <fullName evidence="4">Uncharacterized protein</fullName>
    </submittedName>
</protein>
<dbReference type="EMBL" id="CP037426">
    <property type="protein sequence ID" value="QGT16112.1"/>
    <property type="molecule type" value="Genomic_DNA"/>
</dbReference>
<organism evidence="4 5">
    <name type="scientific">Wolbachia pipientis</name>
    <dbReference type="NCBI Taxonomy" id="955"/>
    <lineage>
        <taxon>Bacteria</taxon>
        <taxon>Pseudomonadati</taxon>
        <taxon>Pseudomonadota</taxon>
        <taxon>Alphaproteobacteria</taxon>
        <taxon>Rickettsiales</taxon>
        <taxon>Anaplasmataceae</taxon>
        <taxon>Wolbachieae</taxon>
        <taxon>Wolbachia</taxon>
    </lineage>
</organism>
<feature type="compositionally biased region" description="Polar residues" evidence="2">
    <location>
        <begin position="322"/>
        <end position="349"/>
    </location>
</feature>
<keyword evidence="3" id="KW-1133">Transmembrane helix</keyword>
<evidence type="ECO:0000256" key="3">
    <source>
        <dbReference type="SAM" id="Phobius"/>
    </source>
</evidence>